<reference evidence="2 3" key="1">
    <citation type="submission" date="2019-12" db="EMBL/GenBank/DDBJ databases">
        <title>Whole genome shotgun sequence of Streptomyces caniferus NBRC 15389.</title>
        <authorList>
            <person name="Ichikawa N."/>
            <person name="Kimura A."/>
            <person name="Kitahashi Y."/>
            <person name="Komaki H."/>
            <person name="Tamura T."/>
        </authorList>
    </citation>
    <scope>NUCLEOTIDE SEQUENCE [LARGE SCALE GENOMIC DNA]</scope>
    <source>
        <strain evidence="2 3">NBRC 15389</strain>
    </source>
</reference>
<accession>A0A640S6K5</accession>
<dbReference type="RefSeq" id="WP_159473644.1">
    <property type="nucleotide sequence ID" value="NZ_BAAATH010000002.1"/>
</dbReference>
<sequence length="290" mass="31653">MAEERDLLPPPGAGGPRRRLRYELIGCGLHGHQLVGTDAARVRADDALLVREPADGLRWHRCLRCDAWLPLRPPRHPGREFPPSRGEIALPPRGKPLRDRYVLRLIALDRLLHFLVLGVLAVGVLVFADERARLRAPFYRGMDDLQTGIGGPGGSAGHGLLGELSRAFAVQSATLWRLGLILAGYALLEGVEAVGLWFTKRWAEYLTFIATTLLLVPELYELTGRVTPLKIVTLLINIVVVVYLLVAKRLFGLRGGGRAEAAERARDAGWEALERVLPGPAAAGTAHGPP</sequence>
<keyword evidence="1" id="KW-0812">Transmembrane</keyword>
<dbReference type="Proteomes" id="UP000435837">
    <property type="component" value="Unassembled WGS sequence"/>
</dbReference>
<organism evidence="2 3">
    <name type="scientific">Streptomyces caniferus</name>
    <dbReference type="NCBI Taxonomy" id="285557"/>
    <lineage>
        <taxon>Bacteria</taxon>
        <taxon>Bacillati</taxon>
        <taxon>Actinomycetota</taxon>
        <taxon>Actinomycetes</taxon>
        <taxon>Kitasatosporales</taxon>
        <taxon>Streptomycetaceae</taxon>
        <taxon>Streptomyces</taxon>
    </lineage>
</organism>
<protein>
    <recommendedName>
        <fullName evidence="4">DUF2127 domain-containing protein</fullName>
    </recommendedName>
</protein>
<dbReference type="EMBL" id="BLIN01000003">
    <property type="protein sequence ID" value="GFE06252.1"/>
    <property type="molecule type" value="Genomic_DNA"/>
</dbReference>
<dbReference type="InterPro" id="IPR021125">
    <property type="entry name" value="DUF2127"/>
</dbReference>
<feature type="transmembrane region" description="Helical" evidence="1">
    <location>
        <begin position="175"/>
        <end position="198"/>
    </location>
</feature>
<feature type="transmembrane region" description="Helical" evidence="1">
    <location>
        <begin position="101"/>
        <end position="128"/>
    </location>
</feature>
<evidence type="ECO:0000313" key="2">
    <source>
        <dbReference type="EMBL" id="GFE06252.1"/>
    </source>
</evidence>
<gene>
    <name evidence="2" type="ORF">Scani_25200</name>
</gene>
<evidence type="ECO:0000256" key="1">
    <source>
        <dbReference type="SAM" id="Phobius"/>
    </source>
</evidence>
<proteinExistence type="predicted"/>
<name>A0A640S6K5_9ACTN</name>
<keyword evidence="1" id="KW-0472">Membrane</keyword>
<keyword evidence="1" id="KW-1133">Transmembrane helix</keyword>
<dbReference type="OrthoDB" id="572497at2"/>
<evidence type="ECO:0008006" key="4">
    <source>
        <dbReference type="Google" id="ProtNLM"/>
    </source>
</evidence>
<dbReference type="Pfam" id="PF09900">
    <property type="entry name" value="DUF2127"/>
    <property type="match status" value="1"/>
</dbReference>
<evidence type="ECO:0000313" key="3">
    <source>
        <dbReference type="Proteomes" id="UP000435837"/>
    </source>
</evidence>
<dbReference type="AlphaFoldDB" id="A0A640S6K5"/>
<feature type="transmembrane region" description="Helical" evidence="1">
    <location>
        <begin position="229"/>
        <end position="246"/>
    </location>
</feature>
<comment type="caution">
    <text evidence="2">The sequence shown here is derived from an EMBL/GenBank/DDBJ whole genome shotgun (WGS) entry which is preliminary data.</text>
</comment>